<evidence type="ECO:0000256" key="1">
    <source>
        <dbReference type="SAM" id="MobiDB-lite"/>
    </source>
</evidence>
<sequence>MNPRTLLPLLFTLALALHARAQDPATLPQGPLLNRAPQFSQWVITTKPLDGAKPAEAQAGSTPRNDDGTTRPKTTSVTKNNQLIHEQTVYAGGDKVDIWRIGGQALMSAAGKPWMTISSVGTSFNATDYQKADFAGFDWIAPGNYTGIKEVGGRKCLTFSGKTICLDPQEIDLLKTSAEQQVSVMETMKNEEVRPGDPPLPEAKPFRMEDYHVQVAAYIDLETRLPVMLQYELPEGPMTRTYQFQPNVDRLSLPSEVQDVLKGAADHQKSLNVGRPPI</sequence>
<dbReference type="Proteomes" id="UP000306196">
    <property type="component" value="Unassembled WGS sequence"/>
</dbReference>
<feature type="signal peptide" evidence="2">
    <location>
        <begin position="1"/>
        <end position="21"/>
    </location>
</feature>
<proteinExistence type="predicted"/>
<dbReference type="RefSeq" id="WP_138088379.1">
    <property type="nucleotide sequence ID" value="NZ_VAUV01000021.1"/>
</dbReference>
<dbReference type="EMBL" id="VAUV01000021">
    <property type="protein sequence ID" value="TLD68625.1"/>
    <property type="molecule type" value="Genomic_DNA"/>
</dbReference>
<evidence type="ECO:0008006" key="5">
    <source>
        <dbReference type="Google" id="ProtNLM"/>
    </source>
</evidence>
<keyword evidence="2" id="KW-0732">Signal</keyword>
<name>A0A5R8K9M9_9BACT</name>
<feature type="region of interest" description="Disordered" evidence="1">
    <location>
        <begin position="52"/>
        <end position="78"/>
    </location>
</feature>
<accession>A0A5R8K9M9</accession>
<dbReference type="AlphaFoldDB" id="A0A5R8K9M9"/>
<evidence type="ECO:0000256" key="2">
    <source>
        <dbReference type="SAM" id="SignalP"/>
    </source>
</evidence>
<evidence type="ECO:0000313" key="3">
    <source>
        <dbReference type="EMBL" id="TLD68625.1"/>
    </source>
</evidence>
<reference evidence="3 4" key="1">
    <citation type="submission" date="2019-05" db="EMBL/GenBank/DDBJ databases">
        <title>Verrucobacter flavum gen. nov., sp. nov. a new member of the family Verrucomicrobiaceae.</title>
        <authorList>
            <person name="Szuroczki S."/>
            <person name="Abbaszade G."/>
            <person name="Szabo A."/>
            <person name="Felfoldi T."/>
            <person name="Schumann P."/>
            <person name="Boka K."/>
            <person name="Keki Z."/>
            <person name="Toumi M."/>
            <person name="Toth E."/>
        </authorList>
    </citation>
    <scope>NUCLEOTIDE SEQUENCE [LARGE SCALE GENOMIC DNA]</scope>
    <source>
        <strain evidence="3 4">MG-N-17</strain>
    </source>
</reference>
<gene>
    <name evidence="3" type="ORF">FEM03_21525</name>
</gene>
<comment type="caution">
    <text evidence="3">The sequence shown here is derived from an EMBL/GenBank/DDBJ whole genome shotgun (WGS) entry which is preliminary data.</text>
</comment>
<evidence type="ECO:0000313" key="4">
    <source>
        <dbReference type="Proteomes" id="UP000306196"/>
    </source>
</evidence>
<organism evidence="3 4">
    <name type="scientific">Phragmitibacter flavus</name>
    <dbReference type="NCBI Taxonomy" id="2576071"/>
    <lineage>
        <taxon>Bacteria</taxon>
        <taxon>Pseudomonadati</taxon>
        <taxon>Verrucomicrobiota</taxon>
        <taxon>Verrucomicrobiia</taxon>
        <taxon>Verrucomicrobiales</taxon>
        <taxon>Verrucomicrobiaceae</taxon>
        <taxon>Phragmitibacter</taxon>
    </lineage>
</organism>
<feature type="chain" id="PRO_5024436982" description="DUF4412 domain-containing protein" evidence="2">
    <location>
        <begin position="22"/>
        <end position="278"/>
    </location>
</feature>
<keyword evidence="4" id="KW-1185">Reference proteome</keyword>
<protein>
    <recommendedName>
        <fullName evidence="5">DUF4412 domain-containing protein</fullName>
    </recommendedName>
</protein>
<dbReference type="OrthoDB" id="189395at2"/>